<evidence type="ECO:0000313" key="4">
    <source>
        <dbReference type="Proteomes" id="UP000250997"/>
    </source>
</evidence>
<dbReference type="Pfam" id="PF24447">
    <property type="entry name" value="RE_BanI"/>
    <property type="match status" value="1"/>
</dbReference>
<gene>
    <name evidence="3" type="ORF">C4N27_05575</name>
</gene>
<dbReference type="RefSeq" id="WP_158394916.1">
    <property type="nucleotide sequence ID" value="NZ_CP026548.1"/>
</dbReference>
<feature type="domain" description="BanI/HgiCI N-terminal" evidence="1">
    <location>
        <begin position="20"/>
        <end position="182"/>
    </location>
</feature>
<feature type="domain" description="BanI/HgiCI C-terminal" evidence="2">
    <location>
        <begin position="185"/>
        <end position="348"/>
    </location>
</feature>
<dbReference type="AlphaFoldDB" id="A0AAX1QKU5"/>
<evidence type="ECO:0000259" key="1">
    <source>
        <dbReference type="Pfam" id="PF24447"/>
    </source>
</evidence>
<keyword evidence="3" id="KW-0540">Nuclease</keyword>
<evidence type="ECO:0000259" key="2">
    <source>
        <dbReference type="Pfam" id="PF26568"/>
    </source>
</evidence>
<organism evidence="3 4">
    <name type="scientific">Faecalibacterium prausnitzii</name>
    <dbReference type="NCBI Taxonomy" id="853"/>
    <lineage>
        <taxon>Bacteria</taxon>
        <taxon>Bacillati</taxon>
        <taxon>Bacillota</taxon>
        <taxon>Clostridia</taxon>
        <taxon>Eubacteriales</taxon>
        <taxon>Oscillospiraceae</taxon>
        <taxon>Faecalibacterium</taxon>
    </lineage>
</organism>
<keyword evidence="3" id="KW-0255">Endonuclease</keyword>
<dbReference type="InterPro" id="IPR058973">
    <property type="entry name" value="RE_BanI/HgiCI_C"/>
</dbReference>
<reference evidence="3 4" key="1">
    <citation type="submission" date="2018-02" db="EMBL/GenBank/DDBJ databases">
        <title>Complete genome sequencing of Faecalibacterium prausnitzii strains isolated from the human gut.</title>
        <authorList>
            <person name="Fitzgerald B.C."/>
            <person name="Shkoporov A.N."/>
            <person name="Ross P.R."/>
            <person name="Hill C."/>
        </authorList>
    </citation>
    <scope>NUCLEOTIDE SEQUENCE [LARGE SCALE GENOMIC DNA]</scope>
    <source>
        <strain evidence="3 4">APC942/18-1</strain>
    </source>
</reference>
<dbReference type="InterPro" id="IPR058974">
    <property type="entry name" value="RE_BanI/HgiCI_N"/>
</dbReference>
<protein>
    <submittedName>
        <fullName evidence="3">Restriction endonuclease</fullName>
    </submittedName>
</protein>
<accession>A0AAX1QKU5</accession>
<dbReference type="EMBL" id="PRLA01000003">
    <property type="protein sequence ID" value="RAW50880.1"/>
    <property type="molecule type" value="Genomic_DNA"/>
</dbReference>
<keyword evidence="3" id="KW-0378">Hydrolase</keyword>
<evidence type="ECO:0000313" key="3">
    <source>
        <dbReference type="EMBL" id="RAW50880.1"/>
    </source>
</evidence>
<dbReference type="Pfam" id="PF26568">
    <property type="entry name" value="RE_BanI_C"/>
    <property type="match status" value="1"/>
</dbReference>
<dbReference type="Proteomes" id="UP000250997">
    <property type="component" value="Unassembled WGS sequence"/>
</dbReference>
<dbReference type="GO" id="GO:0004519">
    <property type="term" value="F:endonuclease activity"/>
    <property type="evidence" value="ECO:0007669"/>
    <property type="project" value="UniProtKB-KW"/>
</dbReference>
<name>A0AAX1QKU5_9FIRM</name>
<proteinExistence type="predicted"/>
<sequence length="350" mass="39470">MNEDKYERTIDELETHACKWWPKEVREEAQKISILQALLDSQDKFIAILKLANKAVPSSLFNLIDAAGFSYNLFLKHLVVLVDFGSEPLQRVNKDFRELFPDGKFVFDIGNGPCEYTFSALPVSGVLTNKRMKIDTLENLASTRADVNLCKDLIMLLTFGGAAVEASNRAIFFKCTPYEYLGDDTEVETFVRQNYIRVSRIISGKTASDLGNVAQQYVVEYLTTTLGENYCVKSNGTIPGVTQNDGDTLTNFDVVVDRVDDHGRHKKYVAIEVTFQETTNSTIERKGGQARDRFEKIANSRNYIAYIIDGAGNFARRAAVRVLCENSHCTVAYTPEEFQLLTEFIKERIG</sequence>
<comment type="caution">
    <text evidence="3">The sequence shown here is derived from an EMBL/GenBank/DDBJ whole genome shotgun (WGS) entry which is preliminary data.</text>
</comment>